<dbReference type="InterPro" id="IPR009683">
    <property type="entry name" value="Extensin-like_C"/>
</dbReference>
<feature type="domain" description="Extensin-like C-terminal" evidence="1">
    <location>
        <begin position="69"/>
        <end position="238"/>
    </location>
</feature>
<evidence type="ECO:0000313" key="2">
    <source>
        <dbReference type="EMBL" id="WDR02021.1"/>
    </source>
</evidence>
<gene>
    <name evidence="2" type="ORF">PSQ19_15235</name>
</gene>
<organism evidence="2 3">
    <name type="scientific">Devosia algicola</name>
    <dbReference type="NCBI Taxonomy" id="3026418"/>
    <lineage>
        <taxon>Bacteria</taxon>
        <taxon>Pseudomonadati</taxon>
        <taxon>Pseudomonadota</taxon>
        <taxon>Alphaproteobacteria</taxon>
        <taxon>Hyphomicrobiales</taxon>
        <taxon>Devosiaceae</taxon>
        <taxon>Devosia</taxon>
    </lineage>
</organism>
<dbReference type="RefSeq" id="WP_282218428.1">
    <property type="nucleotide sequence ID" value="NZ_CP118246.1"/>
</dbReference>
<dbReference type="EMBL" id="CP118246">
    <property type="protein sequence ID" value="WDR02021.1"/>
    <property type="molecule type" value="Genomic_DNA"/>
</dbReference>
<evidence type="ECO:0000259" key="1">
    <source>
        <dbReference type="Pfam" id="PF06904"/>
    </source>
</evidence>
<accession>A0ABY7YL52</accession>
<dbReference type="Pfam" id="PF06904">
    <property type="entry name" value="Extensin-like_C"/>
    <property type="match status" value="1"/>
</dbReference>
<dbReference type="Proteomes" id="UP001220530">
    <property type="component" value="Chromosome"/>
</dbReference>
<protein>
    <submittedName>
        <fullName evidence="2">Extensin family protein</fullName>
    </submittedName>
</protein>
<reference evidence="2 3" key="1">
    <citation type="submission" date="2023-02" db="EMBL/GenBank/DDBJ databases">
        <title>Devosia algicola sp. nov., isolated from the phycosphere of marine algae.</title>
        <authorList>
            <person name="Kim J.M."/>
            <person name="Lee J.K."/>
            <person name="Choi B.J."/>
            <person name="Bayburt H."/>
            <person name="Jeon C.O."/>
        </authorList>
    </citation>
    <scope>NUCLEOTIDE SEQUENCE [LARGE SCALE GENOMIC DNA]</scope>
    <source>
        <strain evidence="2 3">G20-9</strain>
    </source>
</reference>
<proteinExistence type="predicted"/>
<keyword evidence="3" id="KW-1185">Reference proteome</keyword>
<name>A0ABY7YL52_9HYPH</name>
<evidence type="ECO:0000313" key="3">
    <source>
        <dbReference type="Proteomes" id="UP001220530"/>
    </source>
</evidence>
<sequence>MSLIFGVAGPAGAVNLPIPRPDSAAAETDVALPRPRPVQSKPVVTPPTRVKTEAPAKAEARVYQTACPAVIRGQVEAKALPPIRDGVCEARSPLSVTGVLANGRMVALSSPIITDCAMASSLPGWAGAIDGYLGAAQNTNLETILVGTSYMCRKRNNAADGLTSEHGFADALDVVGFALGDGTNVKVADDWLPASSAGGRLLRLAHDAACARFTTVLGPEANALHRDHLHLDLGCHGKTCTARLCE</sequence>